<feature type="chain" id="PRO_5039402517" evidence="2">
    <location>
        <begin position="20"/>
        <end position="279"/>
    </location>
</feature>
<evidence type="ECO:0000313" key="4">
    <source>
        <dbReference type="EMBL" id="GGB17920.1"/>
    </source>
</evidence>
<gene>
    <name evidence="4" type="ORF">GCM10011489_02510</name>
</gene>
<dbReference type="InterPro" id="IPR001638">
    <property type="entry name" value="Solute-binding_3/MltF_N"/>
</dbReference>
<reference evidence="4" key="1">
    <citation type="journal article" date="2014" name="Int. J. Syst. Evol. Microbiol.">
        <title>Complete genome sequence of Corynebacterium casei LMG S-19264T (=DSM 44701T), isolated from a smear-ripened cheese.</title>
        <authorList>
            <consortium name="US DOE Joint Genome Institute (JGI-PGF)"/>
            <person name="Walter F."/>
            <person name="Albersmeier A."/>
            <person name="Kalinowski J."/>
            <person name="Ruckert C."/>
        </authorList>
    </citation>
    <scope>NUCLEOTIDE SEQUENCE</scope>
    <source>
        <strain evidence="4">CGMCC 1.12827</strain>
    </source>
</reference>
<dbReference type="Gene3D" id="3.40.190.10">
    <property type="entry name" value="Periplasmic binding protein-like II"/>
    <property type="match status" value="2"/>
</dbReference>
<dbReference type="AlphaFoldDB" id="A0A916WNM0"/>
<organism evidence="4 5">
    <name type="scientific">Gordonia jinhuaensis</name>
    <dbReference type="NCBI Taxonomy" id="1517702"/>
    <lineage>
        <taxon>Bacteria</taxon>
        <taxon>Bacillati</taxon>
        <taxon>Actinomycetota</taxon>
        <taxon>Actinomycetes</taxon>
        <taxon>Mycobacteriales</taxon>
        <taxon>Gordoniaceae</taxon>
        <taxon>Gordonia</taxon>
    </lineage>
</organism>
<evidence type="ECO:0000259" key="3">
    <source>
        <dbReference type="SMART" id="SM00062"/>
    </source>
</evidence>
<dbReference type="PANTHER" id="PTHR35936:SF17">
    <property type="entry name" value="ARGININE-BINDING EXTRACELLULAR PROTEIN ARTP"/>
    <property type="match status" value="1"/>
</dbReference>
<dbReference type="Pfam" id="PF00497">
    <property type="entry name" value="SBP_bac_3"/>
    <property type="match status" value="1"/>
</dbReference>
<feature type="domain" description="Solute-binding protein family 3/N-terminal" evidence="3">
    <location>
        <begin position="44"/>
        <end position="273"/>
    </location>
</feature>
<evidence type="ECO:0000256" key="1">
    <source>
        <dbReference type="ARBA" id="ARBA00022729"/>
    </source>
</evidence>
<reference evidence="4" key="2">
    <citation type="submission" date="2020-09" db="EMBL/GenBank/DDBJ databases">
        <authorList>
            <person name="Sun Q."/>
            <person name="Zhou Y."/>
        </authorList>
    </citation>
    <scope>NUCLEOTIDE SEQUENCE</scope>
    <source>
        <strain evidence="4">CGMCC 1.12827</strain>
    </source>
</reference>
<accession>A0A916WNM0</accession>
<feature type="signal peptide" evidence="2">
    <location>
        <begin position="1"/>
        <end position="19"/>
    </location>
</feature>
<protein>
    <submittedName>
        <fullName evidence="4">ABC transporter substrate-binding protein</fullName>
    </submittedName>
</protein>
<sequence length="279" mass="28830">MTRLCAGIGTIATAVVVLSACGSSDSQSTAASGSAPAGLMKSGTLSVCTDPEYPPMEYLDNGNTAEPTGFDSDGARALGKLWGLDVKFVNVSFDGLIPALTAKRCDITWSALYISDERERVADGTAFMKTGPGLLVRTGDTSIKSTADLSGKTVAVQSGGANEQTLKDLSAKFTSEGKSGITIQAYPKTAETVAAVTNGKADALIETDVAIVDMVDKSNGKLVAVPGIFDAQLKFGVYTRKGSELTAATEKGITELVNNGTLRELATKYGLNPDSIVAP</sequence>
<keyword evidence="1 2" id="KW-0732">Signal</keyword>
<dbReference type="SUPFAM" id="SSF53850">
    <property type="entry name" value="Periplasmic binding protein-like II"/>
    <property type="match status" value="1"/>
</dbReference>
<dbReference type="PROSITE" id="PS51257">
    <property type="entry name" value="PROKAR_LIPOPROTEIN"/>
    <property type="match status" value="1"/>
</dbReference>
<evidence type="ECO:0000256" key="2">
    <source>
        <dbReference type="SAM" id="SignalP"/>
    </source>
</evidence>
<comment type="caution">
    <text evidence="4">The sequence shown here is derived from an EMBL/GenBank/DDBJ whole genome shotgun (WGS) entry which is preliminary data.</text>
</comment>
<dbReference type="Proteomes" id="UP000621454">
    <property type="component" value="Unassembled WGS sequence"/>
</dbReference>
<evidence type="ECO:0000313" key="5">
    <source>
        <dbReference type="Proteomes" id="UP000621454"/>
    </source>
</evidence>
<dbReference type="CDD" id="cd01004">
    <property type="entry name" value="PBP2_MidA_like"/>
    <property type="match status" value="1"/>
</dbReference>
<keyword evidence="5" id="KW-1185">Reference proteome</keyword>
<dbReference type="SMART" id="SM00062">
    <property type="entry name" value="PBPb"/>
    <property type="match status" value="1"/>
</dbReference>
<name>A0A916WNM0_9ACTN</name>
<dbReference type="EMBL" id="BMGC01000001">
    <property type="protein sequence ID" value="GGB17920.1"/>
    <property type="molecule type" value="Genomic_DNA"/>
</dbReference>
<proteinExistence type="predicted"/>
<dbReference type="PANTHER" id="PTHR35936">
    <property type="entry name" value="MEMBRANE-BOUND LYTIC MUREIN TRANSGLYCOSYLASE F"/>
    <property type="match status" value="1"/>
</dbReference>